<dbReference type="InterPro" id="IPR051322">
    <property type="entry name" value="AA_ABC_Transporter_Permease"/>
</dbReference>
<reference evidence="11" key="1">
    <citation type="submission" date="2016-10" db="EMBL/GenBank/DDBJ databases">
        <authorList>
            <person name="Varghese N."/>
            <person name="Submissions S."/>
        </authorList>
    </citation>
    <scope>NUCLEOTIDE SEQUENCE [LARGE SCALE GENOMIC DNA]</scope>
    <source>
        <strain evidence="11">DSM 13327</strain>
    </source>
</reference>
<evidence type="ECO:0000256" key="8">
    <source>
        <dbReference type="RuleBase" id="RU363032"/>
    </source>
</evidence>
<name>A0A1I4KLU8_9FIRM</name>
<feature type="transmembrane region" description="Helical" evidence="8">
    <location>
        <begin position="145"/>
        <end position="168"/>
    </location>
</feature>
<accession>A0A1I4KLU8</accession>
<feature type="transmembrane region" description="Helical" evidence="8">
    <location>
        <begin position="82"/>
        <end position="105"/>
    </location>
</feature>
<dbReference type="PANTHER" id="PTHR30450">
    <property type="entry name" value="ABC TRANSPORTER PERMEASE"/>
    <property type="match status" value="1"/>
</dbReference>
<sequence>MSQEMLVLLAKSLWETTYMVAVSSLISALIGIPLGIILVTTNRGHILENTPLNQILGAIVNATRSTPFIILMVAIIPVTRLLVGTSIGTNAAIVPLSIAAIPFVARIVESALKEVDYGVIEAAQAMGASPREIITKVLIPESLPAIVLGLTLTIISLIGYSAMAGAIGGGGLGDLAIRYGYQRFRADIMLITVVILIAQVQIVQSTGDYISNRLNKK</sequence>
<evidence type="ECO:0000256" key="5">
    <source>
        <dbReference type="ARBA" id="ARBA00022692"/>
    </source>
</evidence>
<dbReference type="InterPro" id="IPR035906">
    <property type="entry name" value="MetI-like_sf"/>
</dbReference>
<organism evidence="10 11">
    <name type="scientific">Pelosinus propionicus DSM 13327</name>
    <dbReference type="NCBI Taxonomy" id="1123291"/>
    <lineage>
        <taxon>Bacteria</taxon>
        <taxon>Bacillati</taxon>
        <taxon>Bacillota</taxon>
        <taxon>Negativicutes</taxon>
        <taxon>Selenomonadales</taxon>
        <taxon>Sporomusaceae</taxon>
        <taxon>Pelosinus</taxon>
    </lineage>
</organism>
<feature type="transmembrane region" description="Helical" evidence="8">
    <location>
        <begin position="52"/>
        <end position="76"/>
    </location>
</feature>
<evidence type="ECO:0000313" key="10">
    <source>
        <dbReference type="EMBL" id="SFL79631.1"/>
    </source>
</evidence>
<evidence type="ECO:0000256" key="1">
    <source>
        <dbReference type="ARBA" id="ARBA00004651"/>
    </source>
</evidence>
<evidence type="ECO:0000256" key="4">
    <source>
        <dbReference type="ARBA" id="ARBA00022475"/>
    </source>
</evidence>
<dbReference type="CDD" id="cd06261">
    <property type="entry name" value="TM_PBP2"/>
    <property type="match status" value="1"/>
</dbReference>
<dbReference type="FunFam" id="1.10.3720.10:FF:000002">
    <property type="entry name" value="D-methionine ABC transporter permease MetI"/>
    <property type="match status" value="1"/>
</dbReference>
<gene>
    <name evidence="10" type="ORF">SAMN04490355_101858</name>
</gene>
<dbReference type="Pfam" id="PF00528">
    <property type="entry name" value="BPD_transp_1"/>
    <property type="match status" value="1"/>
</dbReference>
<dbReference type="InterPro" id="IPR000515">
    <property type="entry name" value="MetI-like"/>
</dbReference>
<feature type="domain" description="ABC transmembrane type-1" evidence="9">
    <location>
        <begin position="13"/>
        <end position="203"/>
    </location>
</feature>
<keyword evidence="7 8" id="KW-0472">Membrane</keyword>
<feature type="transmembrane region" description="Helical" evidence="8">
    <location>
        <begin position="188"/>
        <end position="210"/>
    </location>
</feature>
<keyword evidence="3 8" id="KW-0813">Transport</keyword>
<comment type="similarity">
    <text evidence="2">Belongs to the binding-protein-dependent transport system permease family. CysTW subfamily.</text>
</comment>
<evidence type="ECO:0000259" key="9">
    <source>
        <dbReference type="PROSITE" id="PS50928"/>
    </source>
</evidence>
<evidence type="ECO:0000256" key="3">
    <source>
        <dbReference type="ARBA" id="ARBA00022448"/>
    </source>
</evidence>
<evidence type="ECO:0000313" key="11">
    <source>
        <dbReference type="Proteomes" id="UP000199520"/>
    </source>
</evidence>
<dbReference type="SUPFAM" id="SSF161098">
    <property type="entry name" value="MetI-like"/>
    <property type="match status" value="1"/>
</dbReference>
<dbReference type="OrthoDB" id="9793490at2"/>
<comment type="subcellular location">
    <subcellularLocation>
        <location evidence="1 8">Cell membrane</location>
        <topology evidence="1 8">Multi-pass membrane protein</topology>
    </subcellularLocation>
</comment>
<dbReference type="STRING" id="1123291.SAMN04490355_101858"/>
<dbReference type="GO" id="GO:0048473">
    <property type="term" value="P:D-methionine transmembrane transport"/>
    <property type="evidence" value="ECO:0007669"/>
    <property type="project" value="TreeGrafter"/>
</dbReference>
<dbReference type="RefSeq" id="WP_090936973.1">
    <property type="nucleotide sequence ID" value="NZ_FOTS01000018.1"/>
</dbReference>
<dbReference type="PROSITE" id="PS50928">
    <property type="entry name" value="ABC_TM1"/>
    <property type="match status" value="1"/>
</dbReference>
<evidence type="ECO:0000256" key="7">
    <source>
        <dbReference type="ARBA" id="ARBA00023136"/>
    </source>
</evidence>
<proteinExistence type="inferred from homology"/>
<keyword evidence="11" id="KW-1185">Reference proteome</keyword>
<dbReference type="PANTHER" id="PTHR30450:SF1">
    <property type="entry name" value="D-METHIONINE TRANSPORT SYSTEM PERMEASE PROTEIN METI-RELATED"/>
    <property type="match status" value="1"/>
</dbReference>
<dbReference type="Proteomes" id="UP000199520">
    <property type="component" value="Unassembled WGS sequence"/>
</dbReference>
<evidence type="ECO:0000256" key="6">
    <source>
        <dbReference type="ARBA" id="ARBA00022989"/>
    </source>
</evidence>
<feature type="transmembrane region" description="Helical" evidence="8">
    <location>
        <begin position="20"/>
        <end position="40"/>
    </location>
</feature>
<dbReference type="NCBIfam" id="NF008049">
    <property type="entry name" value="PRK10782.1"/>
    <property type="match status" value="1"/>
</dbReference>
<evidence type="ECO:0000256" key="2">
    <source>
        <dbReference type="ARBA" id="ARBA00007069"/>
    </source>
</evidence>
<dbReference type="AlphaFoldDB" id="A0A1I4KLU8"/>
<keyword evidence="4" id="KW-1003">Cell membrane</keyword>
<dbReference type="GO" id="GO:0005886">
    <property type="term" value="C:plasma membrane"/>
    <property type="evidence" value="ECO:0007669"/>
    <property type="project" value="UniProtKB-SubCell"/>
</dbReference>
<protein>
    <submittedName>
        <fullName evidence="10">D-methionine transport system permease protein</fullName>
    </submittedName>
</protein>
<keyword evidence="6 8" id="KW-1133">Transmembrane helix</keyword>
<dbReference type="EMBL" id="FOTS01000018">
    <property type="protein sequence ID" value="SFL79631.1"/>
    <property type="molecule type" value="Genomic_DNA"/>
</dbReference>
<keyword evidence="5 8" id="KW-0812">Transmembrane</keyword>
<dbReference type="Gene3D" id="1.10.3720.10">
    <property type="entry name" value="MetI-like"/>
    <property type="match status" value="1"/>
</dbReference>